<dbReference type="RefSeq" id="WP_132242419.1">
    <property type="nucleotide sequence ID" value="NZ_SLZU01000002.1"/>
</dbReference>
<feature type="chain" id="PRO_5020226103" evidence="7">
    <location>
        <begin position="21"/>
        <end position="144"/>
    </location>
</feature>
<name>A0A4R3JLR6_9RHOB</name>
<proteinExistence type="predicted"/>
<dbReference type="GO" id="GO:0046872">
    <property type="term" value="F:metal ion binding"/>
    <property type="evidence" value="ECO:0007669"/>
    <property type="project" value="UniProtKB-KW"/>
</dbReference>
<dbReference type="AlphaFoldDB" id="A0A4R3JLR6"/>
<organism evidence="9 10">
    <name type="scientific">Primorskyibacter sedentarius</name>
    <dbReference type="NCBI Taxonomy" id="745311"/>
    <lineage>
        <taxon>Bacteria</taxon>
        <taxon>Pseudomonadati</taxon>
        <taxon>Pseudomonadota</taxon>
        <taxon>Alphaproteobacteria</taxon>
        <taxon>Rhodobacterales</taxon>
        <taxon>Roseobacteraceae</taxon>
        <taxon>Primorskyibacter</taxon>
    </lineage>
</organism>
<keyword evidence="2 6" id="KW-0349">Heme</keyword>
<sequence>MKHSIAAFLAMTALATSAFADSHTGVGDPAKGEKEFGKCKACHMIQDADGNTIVKGGRTGPDLYGVIGRQAGSVEDFRYGTSLIEAGDDGLVWDEETFVAYIQDPANFLKSYLDDNKARSKMSFRMRKGAADVYAYLVSVGPQM</sequence>
<feature type="signal peptide" evidence="7">
    <location>
        <begin position="1"/>
        <end position="20"/>
    </location>
</feature>
<evidence type="ECO:0000313" key="10">
    <source>
        <dbReference type="Proteomes" id="UP000295696"/>
    </source>
</evidence>
<dbReference type="InterPro" id="IPR036909">
    <property type="entry name" value="Cyt_c-like_dom_sf"/>
</dbReference>
<evidence type="ECO:0000256" key="2">
    <source>
        <dbReference type="ARBA" id="ARBA00022617"/>
    </source>
</evidence>
<dbReference type="EMBL" id="SLZU01000002">
    <property type="protein sequence ID" value="TCS66388.1"/>
    <property type="molecule type" value="Genomic_DNA"/>
</dbReference>
<dbReference type="PROSITE" id="PS51007">
    <property type="entry name" value="CYTC"/>
    <property type="match status" value="1"/>
</dbReference>
<dbReference type="InterPro" id="IPR009056">
    <property type="entry name" value="Cyt_c-like_dom"/>
</dbReference>
<dbReference type="OrthoDB" id="9805828at2"/>
<evidence type="ECO:0000256" key="7">
    <source>
        <dbReference type="SAM" id="SignalP"/>
    </source>
</evidence>
<dbReference type="PANTHER" id="PTHR11961">
    <property type="entry name" value="CYTOCHROME C"/>
    <property type="match status" value="1"/>
</dbReference>
<keyword evidence="3 6" id="KW-0479">Metal-binding</keyword>
<keyword evidence="4" id="KW-0249">Electron transport</keyword>
<dbReference type="Gene3D" id="1.10.760.10">
    <property type="entry name" value="Cytochrome c-like domain"/>
    <property type="match status" value="1"/>
</dbReference>
<evidence type="ECO:0000256" key="1">
    <source>
        <dbReference type="ARBA" id="ARBA00022448"/>
    </source>
</evidence>
<evidence type="ECO:0000256" key="6">
    <source>
        <dbReference type="PROSITE-ProRule" id="PRU00433"/>
    </source>
</evidence>
<dbReference type="SUPFAM" id="SSF46626">
    <property type="entry name" value="Cytochrome c"/>
    <property type="match status" value="1"/>
</dbReference>
<evidence type="ECO:0000313" key="9">
    <source>
        <dbReference type="EMBL" id="TCS66388.1"/>
    </source>
</evidence>
<dbReference type="InterPro" id="IPR002327">
    <property type="entry name" value="Cyt_c_1A/1B"/>
</dbReference>
<keyword evidence="5 6" id="KW-0408">Iron</keyword>
<evidence type="ECO:0000256" key="3">
    <source>
        <dbReference type="ARBA" id="ARBA00022723"/>
    </source>
</evidence>
<accession>A0A4R3JLR6</accession>
<protein>
    <submittedName>
        <fullName evidence="9">Cytochrome c</fullName>
    </submittedName>
</protein>
<reference evidence="9 10" key="1">
    <citation type="submission" date="2019-03" db="EMBL/GenBank/DDBJ databases">
        <title>Genomic Encyclopedia of Type Strains, Phase IV (KMG-IV): sequencing the most valuable type-strain genomes for metagenomic binning, comparative biology and taxonomic classification.</title>
        <authorList>
            <person name="Goeker M."/>
        </authorList>
    </citation>
    <scope>NUCLEOTIDE SEQUENCE [LARGE SCALE GENOMIC DNA]</scope>
    <source>
        <strain evidence="9 10">DSM 104836</strain>
    </source>
</reference>
<dbReference type="Proteomes" id="UP000295696">
    <property type="component" value="Unassembled WGS sequence"/>
</dbReference>
<comment type="caution">
    <text evidence="9">The sequence shown here is derived from an EMBL/GenBank/DDBJ whole genome shotgun (WGS) entry which is preliminary data.</text>
</comment>
<keyword evidence="7" id="KW-0732">Signal</keyword>
<evidence type="ECO:0000256" key="5">
    <source>
        <dbReference type="ARBA" id="ARBA00023004"/>
    </source>
</evidence>
<gene>
    <name evidence="9" type="ORF">EDD52_102205</name>
</gene>
<feature type="domain" description="Cytochrome c" evidence="8">
    <location>
        <begin position="27"/>
        <end position="141"/>
    </location>
</feature>
<keyword evidence="10" id="KW-1185">Reference proteome</keyword>
<dbReference type="GO" id="GO:0009055">
    <property type="term" value="F:electron transfer activity"/>
    <property type="evidence" value="ECO:0007669"/>
    <property type="project" value="InterPro"/>
</dbReference>
<keyword evidence="1" id="KW-0813">Transport</keyword>
<evidence type="ECO:0000259" key="8">
    <source>
        <dbReference type="PROSITE" id="PS51007"/>
    </source>
</evidence>
<evidence type="ECO:0000256" key="4">
    <source>
        <dbReference type="ARBA" id="ARBA00022982"/>
    </source>
</evidence>
<dbReference type="GO" id="GO:0020037">
    <property type="term" value="F:heme binding"/>
    <property type="evidence" value="ECO:0007669"/>
    <property type="project" value="InterPro"/>
</dbReference>